<dbReference type="Proteomes" id="UP000316095">
    <property type="component" value="Unassembled WGS sequence"/>
</dbReference>
<dbReference type="InterPro" id="IPR005804">
    <property type="entry name" value="FA_desaturase_dom"/>
</dbReference>
<dbReference type="Pfam" id="PF00487">
    <property type="entry name" value="FA_desaturase"/>
    <property type="match status" value="1"/>
</dbReference>
<evidence type="ECO:0000313" key="4">
    <source>
        <dbReference type="EMBL" id="TWT59577.1"/>
    </source>
</evidence>
<evidence type="ECO:0000313" key="5">
    <source>
        <dbReference type="Proteomes" id="UP000316095"/>
    </source>
</evidence>
<feature type="transmembrane region" description="Helical" evidence="2">
    <location>
        <begin position="160"/>
        <end position="186"/>
    </location>
</feature>
<proteinExistence type="predicted"/>
<evidence type="ECO:0000256" key="1">
    <source>
        <dbReference type="SAM" id="MobiDB-lite"/>
    </source>
</evidence>
<keyword evidence="2" id="KW-0812">Transmembrane</keyword>
<feature type="transmembrane region" description="Helical" evidence="2">
    <location>
        <begin position="57"/>
        <end position="85"/>
    </location>
</feature>
<reference evidence="4 5" key="1">
    <citation type="submission" date="2019-02" db="EMBL/GenBank/DDBJ databases">
        <title>Deep-cultivation of Planctomycetes and their phenomic and genomic characterization uncovers novel biology.</title>
        <authorList>
            <person name="Wiegand S."/>
            <person name="Jogler M."/>
            <person name="Boedeker C."/>
            <person name="Pinto D."/>
            <person name="Vollmers J."/>
            <person name="Rivas-Marin E."/>
            <person name="Kohn T."/>
            <person name="Peeters S.H."/>
            <person name="Heuer A."/>
            <person name="Rast P."/>
            <person name="Oberbeckmann S."/>
            <person name="Bunk B."/>
            <person name="Jeske O."/>
            <person name="Meyerdierks A."/>
            <person name="Storesund J.E."/>
            <person name="Kallscheuer N."/>
            <person name="Luecker S."/>
            <person name="Lage O.M."/>
            <person name="Pohl T."/>
            <person name="Merkel B.J."/>
            <person name="Hornburger P."/>
            <person name="Mueller R.-W."/>
            <person name="Bruemmer F."/>
            <person name="Labrenz M."/>
            <person name="Spormann A.M."/>
            <person name="Op Den Camp H."/>
            <person name="Overmann J."/>
            <person name="Amann R."/>
            <person name="Jetten M.S.M."/>
            <person name="Mascher T."/>
            <person name="Medema M.H."/>
            <person name="Devos D.P."/>
            <person name="Kaster A.-K."/>
            <person name="Ovreas L."/>
            <person name="Rohde M."/>
            <person name="Galperin M.Y."/>
            <person name="Jogler C."/>
        </authorList>
    </citation>
    <scope>NUCLEOTIDE SEQUENCE [LARGE SCALE GENOMIC DNA]</scope>
    <source>
        <strain evidence="4 5">Pan54</strain>
    </source>
</reference>
<feature type="transmembrane region" description="Helical" evidence="2">
    <location>
        <begin position="198"/>
        <end position="215"/>
    </location>
</feature>
<dbReference type="GO" id="GO:0008610">
    <property type="term" value="P:lipid biosynthetic process"/>
    <property type="evidence" value="ECO:0007669"/>
    <property type="project" value="UniProtKB-ARBA"/>
</dbReference>
<accession>A0A5C5X8Y2</accession>
<comment type="caution">
    <text evidence="4">The sequence shown here is derived from an EMBL/GenBank/DDBJ whole genome shotgun (WGS) entry which is preliminary data.</text>
</comment>
<keyword evidence="2" id="KW-0472">Membrane</keyword>
<evidence type="ECO:0000259" key="3">
    <source>
        <dbReference type="Pfam" id="PF00487"/>
    </source>
</evidence>
<name>A0A5C5X8Y2_9PLAN</name>
<feature type="transmembrane region" description="Helical" evidence="2">
    <location>
        <begin position="221"/>
        <end position="239"/>
    </location>
</feature>
<dbReference type="EMBL" id="SJPG01000001">
    <property type="protein sequence ID" value="TWT59577.1"/>
    <property type="molecule type" value="Genomic_DNA"/>
</dbReference>
<evidence type="ECO:0000256" key="2">
    <source>
        <dbReference type="SAM" id="Phobius"/>
    </source>
</evidence>
<dbReference type="InterPro" id="IPR012171">
    <property type="entry name" value="Fatty_acid_desaturase"/>
</dbReference>
<dbReference type="GO" id="GO:0016717">
    <property type="term" value="F:oxidoreductase activity, acting on paired donors, with oxidation of a pair of donors resulting in the reduction of molecular oxygen to two molecules of water"/>
    <property type="evidence" value="ECO:0007669"/>
    <property type="project" value="TreeGrafter"/>
</dbReference>
<dbReference type="RefSeq" id="WP_146501751.1">
    <property type="nucleotide sequence ID" value="NZ_SJPG01000001.1"/>
</dbReference>
<dbReference type="PANTHER" id="PTHR19353:SF19">
    <property type="entry name" value="DELTA(5) FATTY ACID DESATURASE C-RELATED"/>
    <property type="match status" value="1"/>
</dbReference>
<feature type="transmembrane region" description="Helical" evidence="2">
    <location>
        <begin position="113"/>
        <end position="132"/>
    </location>
</feature>
<gene>
    <name evidence="4" type="ORF">Pan54_02840</name>
</gene>
<organism evidence="4 5">
    <name type="scientific">Rubinisphaera italica</name>
    <dbReference type="NCBI Taxonomy" id="2527969"/>
    <lineage>
        <taxon>Bacteria</taxon>
        <taxon>Pseudomonadati</taxon>
        <taxon>Planctomycetota</taxon>
        <taxon>Planctomycetia</taxon>
        <taxon>Planctomycetales</taxon>
        <taxon>Planctomycetaceae</taxon>
        <taxon>Rubinisphaera</taxon>
    </lineage>
</organism>
<dbReference type="PANTHER" id="PTHR19353">
    <property type="entry name" value="FATTY ACID DESATURASE 2"/>
    <property type="match status" value="1"/>
</dbReference>
<feature type="domain" description="Fatty acid desaturase" evidence="3">
    <location>
        <begin position="75"/>
        <end position="315"/>
    </location>
</feature>
<protein>
    <submittedName>
        <fullName evidence="4">Fatty acid desaturase</fullName>
    </submittedName>
</protein>
<feature type="region of interest" description="Disordered" evidence="1">
    <location>
        <begin position="1"/>
        <end position="20"/>
    </location>
</feature>
<dbReference type="OrthoDB" id="214298at2"/>
<sequence>MITVSPSEPIFNEEGEIPSEPPRHVIKQELAADEKLQMKDLHQQSGSAVLRQQLNNVAIVLLIWACITLYYQQMWIGLVICWLALGHFFHTKPLSLHDASHGTLDKNRRRNTLFGIVCGTGSLVPLSVYRYAHAYHHGFMATKSDPELWPFNDPQTSRPFRMLCAFLEIFFGFIYTPLLFVRSLFVCGKLKKDLRKRVIFEYSLIFLVWGTLFSVVAWQGWWVQFIVGFGIPYAFAGMYQTLNKYTEHMGLLGDTVLSGTRTVIPRKRIDKTISNMMQHVDHHGTHHRYARIPFYSLPVASEVVYGENNPENPVYSTYAAAFFAMLPTLWNPKVGSQWKQDASA</sequence>
<keyword evidence="5" id="KW-1185">Reference proteome</keyword>
<dbReference type="GO" id="GO:0016020">
    <property type="term" value="C:membrane"/>
    <property type="evidence" value="ECO:0007669"/>
    <property type="project" value="TreeGrafter"/>
</dbReference>
<dbReference type="AlphaFoldDB" id="A0A5C5X8Y2"/>
<keyword evidence="2" id="KW-1133">Transmembrane helix</keyword>